<dbReference type="InterPro" id="IPR035899">
    <property type="entry name" value="DBL_dom_sf"/>
</dbReference>
<dbReference type="InterPro" id="IPR000219">
    <property type="entry name" value="DH_dom"/>
</dbReference>
<dbReference type="PANTHER" id="PTHR13217:SF6">
    <property type="entry name" value="PLECKSTRIN HOMOLOGY DOMAIN-CONTAINING FAMILY G MEMBER 7"/>
    <property type="match status" value="1"/>
</dbReference>
<evidence type="ECO:0000259" key="3">
    <source>
        <dbReference type="PROSITE" id="PS50010"/>
    </source>
</evidence>
<dbReference type="RefSeq" id="XP_014670347.1">
    <property type="nucleotide sequence ID" value="XM_014814861.1"/>
</dbReference>
<dbReference type="Gene3D" id="2.30.29.30">
    <property type="entry name" value="Pleckstrin-homology domain (PH domain)/Phosphotyrosine-binding domain (PTB)"/>
    <property type="match status" value="1"/>
</dbReference>
<protein>
    <submittedName>
        <fullName evidence="5">Pleckstrin homology domain-containing family G member 7-like</fullName>
    </submittedName>
</protein>
<keyword evidence="4" id="KW-1185">Reference proteome</keyword>
<reference evidence="5" key="1">
    <citation type="submission" date="2025-08" db="UniProtKB">
        <authorList>
            <consortium name="RefSeq"/>
        </authorList>
    </citation>
    <scope>IDENTIFICATION</scope>
</reference>
<evidence type="ECO:0000313" key="5">
    <source>
        <dbReference type="RefSeq" id="XP_014670347.1"/>
    </source>
</evidence>
<dbReference type="InterPro" id="IPR040181">
    <property type="entry name" value="PKHG5/7"/>
</dbReference>
<dbReference type="PANTHER" id="PTHR13217">
    <property type="entry name" value="PLECKSTRIN HOMOLOGY DOMAIN-CONTAINING FAMILY G MEMBER 7"/>
    <property type="match status" value="1"/>
</dbReference>
<evidence type="ECO:0000259" key="2">
    <source>
        <dbReference type="PROSITE" id="PS50003"/>
    </source>
</evidence>
<evidence type="ECO:0000256" key="1">
    <source>
        <dbReference type="SAM" id="MobiDB-lite"/>
    </source>
</evidence>
<dbReference type="Pfam" id="PF16652">
    <property type="entry name" value="PH_13"/>
    <property type="match status" value="1"/>
</dbReference>
<accession>A0ABM1EDS6</accession>
<dbReference type="Proteomes" id="UP000695022">
    <property type="component" value="Unplaced"/>
</dbReference>
<dbReference type="InterPro" id="IPR001849">
    <property type="entry name" value="PH_domain"/>
</dbReference>
<dbReference type="Gene3D" id="1.20.900.10">
    <property type="entry name" value="Dbl homology (DH) domain"/>
    <property type="match status" value="1"/>
</dbReference>
<feature type="domain" description="DH" evidence="3">
    <location>
        <begin position="1"/>
        <end position="66"/>
    </location>
</feature>
<feature type="compositionally biased region" description="Low complexity" evidence="1">
    <location>
        <begin position="263"/>
        <end position="274"/>
    </location>
</feature>
<gene>
    <name evidence="5" type="primary">LOC106811292</name>
</gene>
<dbReference type="Pfam" id="PF00621">
    <property type="entry name" value="RhoGEF"/>
    <property type="match status" value="1"/>
</dbReference>
<dbReference type="SUPFAM" id="SSF50729">
    <property type="entry name" value="PH domain-like"/>
    <property type="match status" value="1"/>
</dbReference>
<feature type="domain" description="PH" evidence="2">
    <location>
        <begin position="120"/>
        <end position="246"/>
    </location>
</feature>
<sequence length="330" mass="37908">MAWCSQDRRCKRLQLQDLLIAPMQHCMKLPLLLKDIKKYTENNEEKNLITDLVKQVENSLRDLDDKIKWLKDFERLQDLQKRIIWPSVLDLEPKTFIPECLKANLSKQPCERLLASPKRHLLYEGVLTLMENSNKGTELNLFLFDDMLLITKLKKSLSRKKLSTEAPFGVKNVDSPSFVVQRQPMPLDRLILKDLTAADFSSTGLKYAFVVVQTTRFGQITAVYTFQASNETMKKAWIQKLRAATDKWKYELASRFISRRKSSASSTSTTASRRSSVKSESDDSRLQPSTSVRSRGELQRASSHRLRSSVNGVIEARKWESLDGQGRLPP</sequence>
<dbReference type="PROSITE" id="PS50003">
    <property type="entry name" value="PH_DOMAIN"/>
    <property type="match status" value="1"/>
</dbReference>
<organism evidence="4 5">
    <name type="scientific">Priapulus caudatus</name>
    <name type="common">Priapulid worm</name>
    <dbReference type="NCBI Taxonomy" id="37621"/>
    <lineage>
        <taxon>Eukaryota</taxon>
        <taxon>Metazoa</taxon>
        <taxon>Ecdysozoa</taxon>
        <taxon>Scalidophora</taxon>
        <taxon>Priapulida</taxon>
        <taxon>Priapulimorpha</taxon>
        <taxon>Priapulimorphida</taxon>
        <taxon>Priapulidae</taxon>
        <taxon>Priapulus</taxon>
    </lineage>
</organism>
<dbReference type="SUPFAM" id="SSF48065">
    <property type="entry name" value="DBL homology domain (DH-domain)"/>
    <property type="match status" value="1"/>
</dbReference>
<feature type="region of interest" description="Disordered" evidence="1">
    <location>
        <begin position="263"/>
        <end position="309"/>
    </location>
</feature>
<proteinExistence type="predicted"/>
<dbReference type="GeneID" id="106811292"/>
<dbReference type="InterPro" id="IPR011993">
    <property type="entry name" value="PH-like_dom_sf"/>
</dbReference>
<dbReference type="SMART" id="SM00233">
    <property type="entry name" value="PH"/>
    <property type="match status" value="1"/>
</dbReference>
<name>A0ABM1EDS6_PRICU</name>
<evidence type="ECO:0000313" key="4">
    <source>
        <dbReference type="Proteomes" id="UP000695022"/>
    </source>
</evidence>
<dbReference type="PROSITE" id="PS50010">
    <property type="entry name" value="DH_2"/>
    <property type="match status" value="1"/>
</dbReference>